<feature type="compositionally biased region" description="Basic and acidic residues" evidence="1">
    <location>
        <begin position="530"/>
        <end position="539"/>
    </location>
</feature>
<feature type="domain" description="RWD" evidence="2">
    <location>
        <begin position="4"/>
        <end position="110"/>
    </location>
</feature>
<dbReference type="EMBL" id="CAMXCT020004446">
    <property type="protein sequence ID" value="CAL1162485.1"/>
    <property type="molecule type" value="Genomic_DNA"/>
</dbReference>
<name>A0A9P1DF68_9DINO</name>
<dbReference type="Pfam" id="PF05773">
    <property type="entry name" value="RWD"/>
    <property type="match status" value="1"/>
</dbReference>
<dbReference type="SUPFAM" id="SSF56399">
    <property type="entry name" value="ADP-ribosylation"/>
    <property type="match status" value="1"/>
</dbReference>
<sequence>MNYEQKEELYSLRCIYEDSDQVKLQLPQLDEQREDGLPIVNLKVAISAQHKIEMKITLLEQYLELDSARPLYELTSQTVSQDRLRLLHEHLDSVTESPVLFSWIEWLRTESNGLLHPPVNQEVPSIARETSSDSIDFNDIPESGPESETEAICANCVAPCSATVKLRACGHWLCGNCSSSTWQVYSSQGSHPRCPLPTCRTLATRLGDCTLELWLKVSKHKVTTRFQDSIVFCPRCEDRGMDIPVLVQPSNNSSEYSRCHCFKCHLSFCGVCRSPPHPGASCFDCERRVVRMAKRRPPLPVELAELAAQKAEEIRERDKRQAELAFSLSQGSNSFQDLVDHFEHQFGPVVLEGLESVLENVELREAKLSKQVQDRFFHQISKHGVGEMRPAFHGTDSKNYGSILDRGLLIPGFGLGADLKIVHGAAHGRGIYTANVDAAYLSQGFCSDPSMLVCAVLDCDKQVHHVGDAMVVMDPAFVVPIFLAVGSWKTARGLGAVGPGRFPAVVPAPVAPNPVALKAQKVKGKAGQLEPEKPKDPKAAKPKAKQSKFLARLAARSKKH</sequence>
<dbReference type="InterPro" id="IPR016135">
    <property type="entry name" value="UBQ-conjugating_enzyme/RWD"/>
</dbReference>
<dbReference type="InterPro" id="IPR006575">
    <property type="entry name" value="RWD_dom"/>
</dbReference>
<comment type="caution">
    <text evidence="3">The sequence shown here is derived from an EMBL/GenBank/DDBJ whole genome shotgun (WGS) entry which is preliminary data.</text>
</comment>
<evidence type="ECO:0000313" key="5">
    <source>
        <dbReference type="EMBL" id="CAL4796422.1"/>
    </source>
</evidence>
<dbReference type="CDD" id="cd23820">
    <property type="entry name" value="RWD_RNF14"/>
    <property type="match status" value="1"/>
</dbReference>
<keyword evidence="6" id="KW-1185">Reference proteome</keyword>
<dbReference type="EMBL" id="CAMXCT030004446">
    <property type="protein sequence ID" value="CAL4796422.1"/>
    <property type="molecule type" value="Genomic_DNA"/>
</dbReference>
<dbReference type="OrthoDB" id="439154at2759"/>
<accession>A0A9P1DF68</accession>
<evidence type="ECO:0000313" key="6">
    <source>
        <dbReference type="Proteomes" id="UP001152797"/>
    </source>
</evidence>
<dbReference type="Gene3D" id="3.10.110.10">
    <property type="entry name" value="Ubiquitin Conjugating Enzyme"/>
    <property type="match status" value="1"/>
</dbReference>
<evidence type="ECO:0000256" key="1">
    <source>
        <dbReference type="SAM" id="MobiDB-lite"/>
    </source>
</evidence>
<dbReference type="Gene3D" id="3.90.228.10">
    <property type="match status" value="1"/>
</dbReference>
<organism evidence="3">
    <name type="scientific">Cladocopium goreaui</name>
    <dbReference type="NCBI Taxonomy" id="2562237"/>
    <lineage>
        <taxon>Eukaryota</taxon>
        <taxon>Sar</taxon>
        <taxon>Alveolata</taxon>
        <taxon>Dinophyceae</taxon>
        <taxon>Suessiales</taxon>
        <taxon>Symbiodiniaceae</taxon>
        <taxon>Cladocopium</taxon>
    </lineage>
</organism>
<evidence type="ECO:0000313" key="3">
    <source>
        <dbReference type="EMBL" id="CAI4009110.1"/>
    </source>
</evidence>
<protein>
    <submittedName>
        <fullName evidence="5">RWD domain-containing protein</fullName>
    </submittedName>
</protein>
<dbReference type="EMBL" id="CAMXCT010004446">
    <property type="protein sequence ID" value="CAI4009110.1"/>
    <property type="molecule type" value="Genomic_DNA"/>
</dbReference>
<dbReference type="Proteomes" id="UP001152797">
    <property type="component" value="Unassembled WGS sequence"/>
</dbReference>
<dbReference type="AlphaFoldDB" id="A0A9P1DF68"/>
<reference evidence="3" key="1">
    <citation type="submission" date="2022-10" db="EMBL/GenBank/DDBJ databases">
        <authorList>
            <person name="Chen Y."/>
            <person name="Dougan E. K."/>
            <person name="Chan C."/>
            <person name="Rhodes N."/>
            <person name="Thang M."/>
        </authorList>
    </citation>
    <scope>NUCLEOTIDE SEQUENCE</scope>
</reference>
<evidence type="ECO:0000259" key="2">
    <source>
        <dbReference type="Pfam" id="PF05773"/>
    </source>
</evidence>
<evidence type="ECO:0000313" key="4">
    <source>
        <dbReference type="EMBL" id="CAL1162485.1"/>
    </source>
</evidence>
<proteinExistence type="predicted"/>
<reference evidence="4" key="2">
    <citation type="submission" date="2024-04" db="EMBL/GenBank/DDBJ databases">
        <authorList>
            <person name="Chen Y."/>
            <person name="Shah S."/>
            <person name="Dougan E. K."/>
            <person name="Thang M."/>
            <person name="Chan C."/>
        </authorList>
    </citation>
    <scope>NUCLEOTIDE SEQUENCE [LARGE SCALE GENOMIC DNA]</scope>
</reference>
<feature type="region of interest" description="Disordered" evidence="1">
    <location>
        <begin position="521"/>
        <end position="560"/>
    </location>
</feature>
<gene>
    <name evidence="3" type="ORF">C1SCF055_LOCUS34484</name>
</gene>